<dbReference type="InterPro" id="IPR013328">
    <property type="entry name" value="6PGD_dom2"/>
</dbReference>
<gene>
    <name evidence="6" type="ORF">FHY64_07195</name>
</gene>
<reference evidence="6 7" key="1">
    <citation type="submission" date="2019-06" db="EMBL/GenBank/DDBJ databases">
        <title>Genome of new Rhodobacteraceae sp. SM1903.</title>
        <authorList>
            <person name="Ren X."/>
        </authorList>
    </citation>
    <scope>NUCLEOTIDE SEQUENCE [LARGE SCALE GENOMIC DNA]</scope>
    <source>
        <strain evidence="6 7">SM1903</strain>
    </source>
</reference>
<evidence type="ECO:0000256" key="2">
    <source>
        <dbReference type="ARBA" id="ARBA00023027"/>
    </source>
</evidence>
<dbReference type="InterPro" id="IPR036291">
    <property type="entry name" value="NAD(P)-bd_dom_sf"/>
</dbReference>
<dbReference type="InterPro" id="IPR008927">
    <property type="entry name" value="6-PGluconate_DH-like_C_sf"/>
</dbReference>
<dbReference type="GO" id="GO:0051287">
    <property type="term" value="F:NAD binding"/>
    <property type="evidence" value="ECO:0007669"/>
    <property type="project" value="InterPro"/>
</dbReference>
<dbReference type="SUPFAM" id="SSF51735">
    <property type="entry name" value="NAD(P)-binding Rossmann-fold domains"/>
    <property type="match status" value="1"/>
</dbReference>
<dbReference type="InterPro" id="IPR006115">
    <property type="entry name" value="6PGDH_NADP-bd"/>
</dbReference>
<dbReference type="PIRSF" id="PIRSF000103">
    <property type="entry name" value="HIBADH"/>
    <property type="match status" value="1"/>
</dbReference>
<dbReference type="Gene3D" id="3.40.50.720">
    <property type="entry name" value="NAD(P)-binding Rossmann-like Domain"/>
    <property type="match status" value="1"/>
</dbReference>
<dbReference type="Gene3D" id="1.10.1040.10">
    <property type="entry name" value="N-(1-d-carboxylethyl)-l-norvaline Dehydrogenase, domain 2"/>
    <property type="match status" value="1"/>
</dbReference>
<sequence>MRITFIGAGLMGTGMALNLAREHEVEVILHRNREPESRLRDGGVSIAAEARTSAATADAVFLCLPNADVVRAVVDDLSPALRPGTLVVDTTTSLPKATRDIAATLADRDVAFIDAPVTGIPVNAENGDLVSMVGATGEAFSKVKPLLGLTSKAVHHFGPPGAGHAAKLINNFITQGQAALTIEAMRRCEAVGIDRDQMVEVISNSGSRSGTFMMIMPSVVAGSYDGLQFSLANAIKDVRYVESMFESSGAPSDLSSELVRFFTAQLDGYAPETHIPALLKPKP</sequence>
<dbReference type="AlphaFoldDB" id="A0A5C5GG63"/>
<keyword evidence="2" id="KW-0520">NAD</keyword>
<dbReference type="SUPFAM" id="SSF48179">
    <property type="entry name" value="6-phosphogluconate dehydrogenase C-terminal domain-like"/>
    <property type="match status" value="1"/>
</dbReference>
<evidence type="ECO:0000313" key="6">
    <source>
        <dbReference type="EMBL" id="TNY33057.1"/>
    </source>
</evidence>
<dbReference type="InterPro" id="IPR029154">
    <property type="entry name" value="HIBADH-like_NADP-bd"/>
</dbReference>
<comment type="caution">
    <text evidence="6">The sequence shown here is derived from an EMBL/GenBank/DDBJ whole genome shotgun (WGS) entry which is preliminary data.</text>
</comment>
<evidence type="ECO:0000256" key="3">
    <source>
        <dbReference type="PIRSR" id="PIRSR000103-1"/>
    </source>
</evidence>
<dbReference type="Pfam" id="PF03446">
    <property type="entry name" value="NAD_binding_2"/>
    <property type="match status" value="1"/>
</dbReference>
<protein>
    <submittedName>
        <fullName evidence="6">NAD(P)-dependent oxidoreductase</fullName>
    </submittedName>
</protein>
<keyword evidence="1" id="KW-0560">Oxidoreductase</keyword>
<name>A0A5C5GG63_9RHOB</name>
<keyword evidence="7" id="KW-1185">Reference proteome</keyword>
<dbReference type="EMBL" id="VFFF01000001">
    <property type="protein sequence ID" value="TNY33057.1"/>
    <property type="molecule type" value="Genomic_DNA"/>
</dbReference>
<feature type="domain" description="3-hydroxyisobutyrate dehydrogenase-like NAD-binding" evidence="5">
    <location>
        <begin position="161"/>
        <end position="266"/>
    </location>
</feature>
<evidence type="ECO:0000259" key="4">
    <source>
        <dbReference type="Pfam" id="PF03446"/>
    </source>
</evidence>
<accession>A0A5C5GG63</accession>
<feature type="domain" description="6-phosphogluconate dehydrogenase NADP-binding" evidence="4">
    <location>
        <begin position="2"/>
        <end position="157"/>
    </location>
</feature>
<dbReference type="Pfam" id="PF14833">
    <property type="entry name" value="NAD_binding_11"/>
    <property type="match status" value="1"/>
</dbReference>
<dbReference type="GO" id="GO:0016491">
    <property type="term" value="F:oxidoreductase activity"/>
    <property type="evidence" value="ECO:0007669"/>
    <property type="project" value="UniProtKB-KW"/>
</dbReference>
<dbReference type="OrthoDB" id="9812907at2"/>
<dbReference type="GO" id="GO:0050661">
    <property type="term" value="F:NADP binding"/>
    <property type="evidence" value="ECO:0007669"/>
    <property type="project" value="InterPro"/>
</dbReference>
<organism evidence="6 7">
    <name type="scientific">Pelagovum pacificum</name>
    <dbReference type="NCBI Taxonomy" id="2588711"/>
    <lineage>
        <taxon>Bacteria</taxon>
        <taxon>Pseudomonadati</taxon>
        <taxon>Pseudomonadota</taxon>
        <taxon>Alphaproteobacteria</taxon>
        <taxon>Rhodobacterales</taxon>
        <taxon>Paracoccaceae</taxon>
        <taxon>Pelagovum</taxon>
    </lineage>
</organism>
<proteinExistence type="predicted"/>
<evidence type="ECO:0000256" key="1">
    <source>
        <dbReference type="ARBA" id="ARBA00023002"/>
    </source>
</evidence>
<dbReference type="RefSeq" id="WP_140193740.1">
    <property type="nucleotide sequence ID" value="NZ_CP065915.1"/>
</dbReference>
<evidence type="ECO:0000313" key="7">
    <source>
        <dbReference type="Proteomes" id="UP000314011"/>
    </source>
</evidence>
<dbReference type="InterPro" id="IPR015815">
    <property type="entry name" value="HIBADH-related"/>
</dbReference>
<dbReference type="Proteomes" id="UP000314011">
    <property type="component" value="Unassembled WGS sequence"/>
</dbReference>
<feature type="active site" evidence="3">
    <location>
        <position position="167"/>
    </location>
</feature>
<dbReference type="PANTHER" id="PTHR43060:SF15">
    <property type="entry name" value="3-HYDROXYISOBUTYRATE DEHYDROGENASE-LIKE 1, MITOCHONDRIAL-RELATED"/>
    <property type="match status" value="1"/>
</dbReference>
<dbReference type="PANTHER" id="PTHR43060">
    <property type="entry name" value="3-HYDROXYISOBUTYRATE DEHYDROGENASE-LIKE 1, MITOCHONDRIAL-RELATED"/>
    <property type="match status" value="1"/>
</dbReference>
<evidence type="ECO:0000259" key="5">
    <source>
        <dbReference type="Pfam" id="PF14833"/>
    </source>
</evidence>